<evidence type="ECO:0000256" key="1">
    <source>
        <dbReference type="ARBA" id="ARBA00009067"/>
    </source>
</evidence>
<evidence type="ECO:0000313" key="4">
    <source>
        <dbReference type="EMBL" id="ORJ30412.1"/>
    </source>
</evidence>
<comment type="caution">
    <text evidence="4">The sequence shown here is derived from an EMBL/GenBank/DDBJ whole genome shotgun (WGS) entry which is preliminary data.</text>
</comment>
<feature type="transmembrane region" description="Helical" evidence="2">
    <location>
        <begin position="92"/>
        <end position="112"/>
    </location>
</feature>
<dbReference type="Pfam" id="PF02517">
    <property type="entry name" value="Rce1-like"/>
    <property type="match status" value="1"/>
</dbReference>
<dbReference type="Proteomes" id="UP000192789">
    <property type="component" value="Unassembled WGS sequence"/>
</dbReference>
<keyword evidence="2" id="KW-0472">Membrane</keyword>
<dbReference type="InterPro" id="IPR003675">
    <property type="entry name" value="Rce1/LyrA-like_dom"/>
</dbReference>
<dbReference type="GO" id="GO:0080120">
    <property type="term" value="P:CAAX-box protein maturation"/>
    <property type="evidence" value="ECO:0007669"/>
    <property type="project" value="UniProtKB-ARBA"/>
</dbReference>
<gene>
    <name evidence="4" type="ORF">ATE35_02700</name>
</gene>
<dbReference type="RefSeq" id="WP_044021134.1">
    <property type="nucleotide sequence ID" value="NZ_LNVG01000004.1"/>
</dbReference>
<evidence type="ECO:0000256" key="2">
    <source>
        <dbReference type="SAM" id="Phobius"/>
    </source>
</evidence>
<feature type="domain" description="CAAX prenyl protease 2/Lysostaphin resistance protein A-like" evidence="3">
    <location>
        <begin position="95"/>
        <end position="192"/>
    </location>
</feature>
<protein>
    <submittedName>
        <fullName evidence="4">CAAX protease</fullName>
    </submittedName>
</protein>
<accession>A0A1X0WUH9</accession>
<feature type="transmembrane region" description="Helical" evidence="2">
    <location>
        <begin position="12"/>
        <end position="30"/>
    </location>
</feature>
<comment type="similarity">
    <text evidence="1">Belongs to the UPF0177 family.</text>
</comment>
<dbReference type="AlphaFoldDB" id="A0A1X0WUH9"/>
<keyword evidence="2" id="KW-1133">Transmembrane helix</keyword>
<evidence type="ECO:0000259" key="3">
    <source>
        <dbReference type="Pfam" id="PF02517"/>
    </source>
</evidence>
<feature type="transmembrane region" description="Helical" evidence="2">
    <location>
        <begin position="153"/>
        <end position="172"/>
    </location>
</feature>
<feature type="transmembrane region" description="Helical" evidence="2">
    <location>
        <begin position="184"/>
        <end position="202"/>
    </location>
</feature>
<keyword evidence="4" id="KW-0645">Protease</keyword>
<evidence type="ECO:0000313" key="5">
    <source>
        <dbReference type="Proteomes" id="UP000192789"/>
    </source>
</evidence>
<dbReference type="GO" id="GO:0006508">
    <property type="term" value="P:proteolysis"/>
    <property type="evidence" value="ECO:0007669"/>
    <property type="project" value="UniProtKB-KW"/>
</dbReference>
<reference evidence="4 5" key="1">
    <citation type="journal article" date="2016" name="PLoS ONE">
        <title>Comparative Genomics Analysis of Streptococcus tigurinus Strains Identifies Genetic Elements Specifically and Uniquely Present in Highly Virulent Strains.</title>
        <authorList>
            <person name="Diene S.M."/>
            <person name="Francois P."/>
            <person name="Zbinden A."/>
            <person name="Entenza J.M."/>
            <person name="Resch G."/>
        </authorList>
    </citation>
    <scope>NUCLEOTIDE SEQUENCE [LARGE SCALE GENOMIC DNA]</scope>
    <source>
        <strain evidence="4 5">AZ_14</strain>
    </source>
</reference>
<organism evidence="4 5">
    <name type="scientific">Streptococcus oralis subsp. tigurinus</name>
    <dbReference type="NCBI Taxonomy" id="1077464"/>
    <lineage>
        <taxon>Bacteria</taxon>
        <taxon>Bacillati</taxon>
        <taxon>Bacillota</taxon>
        <taxon>Bacilli</taxon>
        <taxon>Lactobacillales</taxon>
        <taxon>Streptococcaceae</taxon>
        <taxon>Streptococcus</taxon>
    </lineage>
</organism>
<keyword evidence="2" id="KW-0812">Transmembrane</keyword>
<feature type="transmembrane region" description="Helical" evidence="2">
    <location>
        <begin position="124"/>
        <end position="147"/>
    </location>
</feature>
<feature type="transmembrane region" description="Helical" evidence="2">
    <location>
        <begin position="51"/>
        <end position="72"/>
    </location>
</feature>
<sequence>MVNELQRIMSAFIQILFIILLPSIWWFMTMRGKVPFMEWIGLKAIKRVKTLHLILWMVGGFSLFTIFSILIFPLTRSLETATSAFSAMEYKALPSILIYSILQTSLPEELLFRGFLLKRMANHMPFVFANTIQAFAFGLLHGVLFASVVSLEVTFFIVFFTGAIAAYLGFVNEKIAGGSILPSWLMHATANILSGLVSAFSLL</sequence>
<keyword evidence="4" id="KW-0378">Hydrolase</keyword>
<dbReference type="GO" id="GO:0004175">
    <property type="term" value="F:endopeptidase activity"/>
    <property type="evidence" value="ECO:0007669"/>
    <property type="project" value="UniProtKB-ARBA"/>
</dbReference>
<dbReference type="EMBL" id="LNVG01000004">
    <property type="protein sequence ID" value="ORJ30412.1"/>
    <property type="molecule type" value="Genomic_DNA"/>
</dbReference>
<name>A0A1X0WUH9_STROR</name>
<proteinExistence type="inferred from homology"/>